<protein>
    <submittedName>
        <fullName evidence="1">DUF452 domain-containing protein</fullName>
    </submittedName>
</protein>
<evidence type="ECO:0000313" key="2">
    <source>
        <dbReference type="Proteomes" id="UP000230282"/>
    </source>
</evidence>
<accession>A0A2M8RXR2</accession>
<dbReference type="InterPro" id="IPR007398">
    <property type="entry name" value="BioG"/>
</dbReference>
<dbReference type="OrthoDB" id="7688089at2"/>
<comment type="caution">
    <text evidence="1">The sequence shown here is derived from an EMBL/GenBank/DDBJ whole genome shotgun (WGS) entry which is preliminary data.</text>
</comment>
<evidence type="ECO:0000313" key="1">
    <source>
        <dbReference type="EMBL" id="PJG83666.1"/>
    </source>
</evidence>
<dbReference type="Proteomes" id="UP000230282">
    <property type="component" value="Unassembled WGS sequence"/>
</dbReference>
<sequence>MQTKAIYHNGTQLIVYFAGWGTPPSTVEHLCLPPDTDLLICYNYQDLSLNVDFSAYQGIKLVAWSMGVWAADQVMAGVPLLSATAINGTGAPCHDQFGIPTAIFQGTLEGLNESNLVKFQRRMCGDKTVFQQYQQLEGLQSAVENQQELTALYQGIQQPSAQAVRWTKAVIGQQDRIFPPENQQRYWQSYFGQHSDHIVESALPHYPFAAFSHWAELC</sequence>
<dbReference type="RefSeq" id="WP_100296089.1">
    <property type="nucleotide sequence ID" value="NZ_PHGZ01000006.1"/>
</dbReference>
<dbReference type="SUPFAM" id="SSF53474">
    <property type="entry name" value="alpha/beta-Hydrolases"/>
    <property type="match status" value="1"/>
</dbReference>
<dbReference type="Pfam" id="PF04301">
    <property type="entry name" value="BioG"/>
    <property type="match status" value="1"/>
</dbReference>
<reference evidence="1 2" key="1">
    <citation type="submission" date="2017-11" db="EMBL/GenBank/DDBJ databases">
        <title>Reclassification of Bisgaard taxon 5 as Caviibacterium pharyngocola gen. nov., sp. nov.</title>
        <authorList>
            <person name="Christensen H."/>
        </authorList>
    </citation>
    <scope>NUCLEOTIDE SEQUENCE [LARGE SCALE GENOMIC DNA]</scope>
    <source>
        <strain evidence="1 2">7_3</strain>
    </source>
</reference>
<gene>
    <name evidence="1" type="ORF">CVP04_03295</name>
</gene>
<keyword evidence="2" id="KW-1185">Reference proteome</keyword>
<dbReference type="EMBL" id="PHGZ01000006">
    <property type="protein sequence ID" value="PJG83666.1"/>
    <property type="molecule type" value="Genomic_DNA"/>
</dbReference>
<proteinExistence type="predicted"/>
<dbReference type="InterPro" id="IPR029058">
    <property type="entry name" value="AB_hydrolase_fold"/>
</dbReference>
<dbReference type="AlphaFoldDB" id="A0A2M8RXR2"/>
<name>A0A2M8RXR2_9PAST</name>
<organism evidence="1 2">
    <name type="scientific">Caviibacterium pharyngocola</name>
    <dbReference type="NCBI Taxonomy" id="28159"/>
    <lineage>
        <taxon>Bacteria</taxon>
        <taxon>Pseudomonadati</taxon>
        <taxon>Pseudomonadota</taxon>
        <taxon>Gammaproteobacteria</taxon>
        <taxon>Pasteurellales</taxon>
        <taxon>Pasteurellaceae</taxon>
        <taxon>Caviibacterium</taxon>
    </lineage>
</organism>